<evidence type="ECO:0000313" key="13">
    <source>
        <dbReference type="Proteomes" id="UP000800082"/>
    </source>
</evidence>
<keyword evidence="4" id="KW-0479">Metal-binding</keyword>
<evidence type="ECO:0000256" key="3">
    <source>
        <dbReference type="ARBA" id="ARBA00022525"/>
    </source>
</evidence>
<accession>A0A6A5RSP4</accession>
<dbReference type="PANTHER" id="PTHR40088:SF1">
    <property type="entry name" value="PECTATE LYASE PEL9"/>
    <property type="match status" value="1"/>
</dbReference>
<keyword evidence="5 10" id="KW-0732">Signal</keyword>
<evidence type="ECO:0000256" key="5">
    <source>
        <dbReference type="ARBA" id="ARBA00022729"/>
    </source>
</evidence>
<sequence>MIAIQTLPCLLLALASLASAEDIYVSPKGRGSGSYNSPLGDIQKAVDAAESGDTIVLMGGIYAPSKNIQISTKCSASAKCTVRPNGTDKVVIDGKNMPGTPKKYKEDLPNKERGIFHVQNAQHWRFFDLELKNGPYGMYARDASNNHYERIVTHHNYETGFQLEGSSSNNVIVNLDSYRNADPRKNGKSADGFACKEGKGTGNVIRGARLYENSDDGLDLWEFESPLVIEDVVAWGNGYNRWDFSPHESDGNGIKLGGGSHPSAPFVNHIVRNVMSFQNLRRGFTDNNNPGSMTLERCTAFENDEFGFNFQLSKPIIKSSIAFGNKGAETKLKGGVKDSGNSWNKGGWSKNQFASTNSTTIKATRRSGGKLPATSFLRSADGSAIGADMQKV</sequence>
<organism evidence="12 13">
    <name type="scientific">Didymella exigua CBS 183.55</name>
    <dbReference type="NCBI Taxonomy" id="1150837"/>
    <lineage>
        <taxon>Eukaryota</taxon>
        <taxon>Fungi</taxon>
        <taxon>Dikarya</taxon>
        <taxon>Ascomycota</taxon>
        <taxon>Pezizomycotina</taxon>
        <taxon>Dothideomycetes</taxon>
        <taxon>Pleosporomycetidae</taxon>
        <taxon>Pleosporales</taxon>
        <taxon>Pleosporineae</taxon>
        <taxon>Didymellaceae</taxon>
        <taxon>Didymella</taxon>
    </lineage>
</organism>
<evidence type="ECO:0000256" key="10">
    <source>
        <dbReference type="SAM" id="SignalP"/>
    </source>
</evidence>
<dbReference type="OrthoDB" id="5561043at2759"/>
<dbReference type="AlphaFoldDB" id="A0A6A5RSP4"/>
<evidence type="ECO:0000313" key="12">
    <source>
        <dbReference type="EMBL" id="KAF1930463.1"/>
    </source>
</evidence>
<feature type="chain" id="PRO_5025663834" evidence="10">
    <location>
        <begin position="21"/>
        <end position="392"/>
    </location>
</feature>
<evidence type="ECO:0000256" key="4">
    <source>
        <dbReference type="ARBA" id="ARBA00022723"/>
    </source>
</evidence>
<dbReference type="GeneID" id="54353307"/>
<feature type="region of interest" description="Disordered" evidence="9">
    <location>
        <begin position="337"/>
        <end position="367"/>
    </location>
</feature>
<evidence type="ECO:0000256" key="1">
    <source>
        <dbReference type="ARBA" id="ARBA00001913"/>
    </source>
</evidence>
<dbReference type="EMBL" id="ML978963">
    <property type="protein sequence ID" value="KAF1930463.1"/>
    <property type="molecule type" value="Genomic_DNA"/>
</dbReference>
<dbReference type="Proteomes" id="UP000800082">
    <property type="component" value="Unassembled WGS sequence"/>
</dbReference>
<feature type="compositionally biased region" description="Polar residues" evidence="9">
    <location>
        <begin position="339"/>
        <end position="362"/>
    </location>
</feature>
<dbReference type="PANTHER" id="PTHR40088">
    <property type="entry name" value="PECTATE LYASE (EUROFUNG)"/>
    <property type="match status" value="1"/>
</dbReference>
<keyword evidence="3" id="KW-0964">Secreted</keyword>
<dbReference type="Gene3D" id="2.160.20.10">
    <property type="entry name" value="Single-stranded right-handed beta-helix, Pectin lyase-like"/>
    <property type="match status" value="1"/>
</dbReference>
<keyword evidence="7 12" id="KW-0456">Lyase</keyword>
<dbReference type="InterPro" id="IPR012334">
    <property type="entry name" value="Pectin_lyas_fold"/>
</dbReference>
<evidence type="ECO:0000256" key="2">
    <source>
        <dbReference type="ARBA" id="ARBA00004613"/>
    </source>
</evidence>
<dbReference type="InterPro" id="IPR053868">
    <property type="entry name" value="Pel9A-like_beta_helix"/>
</dbReference>
<dbReference type="Pfam" id="PF22842">
    <property type="entry name" value="Pel9A-like_beta_helix"/>
    <property type="match status" value="1"/>
</dbReference>
<dbReference type="RefSeq" id="XP_033450711.1">
    <property type="nucleotide sequence ID" value="XM_033595640.1"/>
</dbReference>
<evidence type="ECO:0000256" key="7">
    <source>
        <dbReference type="ARBA" id="ARBA00023239"/>
    </source>
</evidence>
<dbReference type="GO" id="GO:0005576">
    <property type="term" value="C:extracellular region"/>
    <property type="evidence" value="ECO:0007669"/>
    <property type="project" value="UniProtKB-SubCell"/>
</dbReference>
<gene>
    <name evidence="12" type="ORF">M421DRAFT_58915</name>
</gene>
<evidence type="ECO:0000259" key="11">
    <source>
        <dbReference type="Pfam" id="PF22842"/>
    </source>
</evidence>
<keyword evidence="6" id="KW-0106">Calcium</keyword>
<keyword evidence="13" id="KW-1185">Reference proteome</keyword>
<dbReference type="InterPro" id="IPR052052">
    <property type="entry name" value="Polysaccharide_Lyase_9"/>
</dbReference>
<evidence type="ECO:0000256" key="9">
    <source>
        <dbReference type="SAM" id="MobiDB-lite"/>
    </source>
</evidence>
<dbReference type="InterPro" id="IPR011050">
    <property type="entry name" value="Pectin_lyase_fold/virulence"/>
</dbReference>
<feature type="signal peptide" evidence="10">
    <location>
        <begin position="1"/>
        <end position="20"/>
    </location>
</feature>
<dbReference type="SUPFAM" id="SSF51126">
    <property type="entry name" value="Pectin lyase-like"/>
    <property type="match status" value="1"/>
</dbReference>
<comment type="similarity">
    <text evidence="8">Belongs to the polysaccharide lyase 9 family.</text>
</comment>
<feature type="domain" description="Pel9A-like right handed beta-helix region" evidence="11">
    <location>
        <begin position="141"/>
        <end position="305"/>
    </location>
</feature>
<dbReference type="GO" id="GO:0016837">
    <property type="term" value="F:carbon-oxygen lyase activity, acting on polysaccharides"/>
    <property type="evidence" value="ECO:0007669"/>
    <property type="project" value="TreeGrafter"/>
</dbReference>
<comment type="subcellular location">
    <subcellularLocation>
        <location evidence="2">Secreted</location>
    </subcellularLocation>
</comment>
<dbReference type="GO" id="GO:0046872">
    <property type="term" value="F:metal ion binding"/>
    <property type="evidence" value="ECO:0007669"/>
    <property type="project" value="UniProtKB-KW"/>
</dbReference>
<comment type="cofactor">
    <cofactor evidence="1">
        <name>Ca(2+)</name>
        <dbReference type="ChEBI" id="CHEBI:29108"/>
    </cofactor>
</comment>
<evidence type="ECO:0000256" key="6">
    <source>
        <dbReference type="ARBA" id="ARBA00022837"/>
    </source>
</evidence>
<name>A0A6A5RSP4_9PLEO</name>
<proteinExistence type="inferred from homology"/>
<evidence type="ECO:0000256" key="8">
    <source>
        <dbReference type="ARBA" id="ARBA00038263"/>
    </source>
</evidence>
<reference evidence="12" key="1">
    <citation type="journal article" date="2020" name="Stud. Mycol.">
        <title>101 Dothideomycetes genomes: a test case for predicting lifestyles and emergence of pathogens.</title>
        <authorList>
            <person name="Haridas S."/>
            <person name="Albert R."/>
            <person name="Binder M."/>
            <person name="Bloem J."/>
            <person name="Labutti K."/>
            <person name="Salamov A."/>
            <person name="Andreopoulos B."/>
            <person name="Baker S."/>
            <person name="Barry K."/>
            <person name="Bills G."/>
            <person name="Bluhm B."/>
            <person name="Cannon C."/>
            <person name="Castanera R."/>
            <person name="Culley D."/>
            <person name="Daum C."/>
            <person name="Ezra D."/>
            <person name="Gonzalez J."/>
            <person name="Henrissat B."/>
            <person name="Kuo A."/>
            <person name="Liang C."/>
            <person name="Lipzen A."/>
            <person name="Lutzoni F."/>
            <person name="Magnuson J."/>
            <person name="Mondo S."/>
            <person name="Nolan M."/>
            <person name="Ohm R."/>
            <person name="Pangilinan J."/>
            <person name="Park H.-J."/>
            <person name="Ramirez L."/>
            <person name="Alfaro M."/>
            <person name="Sun H."/>
            <person name="Tritt A."/>
            <person name="Yoshinaga Y."/>
            <person name="Zwiers L.-H."/>
            <person name="Turgeon B."/>
            <person name="Goodwin S."/>
            <person name="Spatafora J."/>
            <person name="Crous P."/>
            <person name="Grigoriev I."/>
        </authorList>
    </citation>
    <scope>NUCLEOTIDE SEQUENCE</scope>
    <source>
        <strain evidence="12">CBS 183.55</strain>
    </source>
</reference>
<protein>
    <submittedName>
        <fullName evidence="12">Polysaccharide lyase family 9 protein</fullName>
    </submittedName>
</protein>